<reference evidence="3 4" key="1">
    <citation type="journal article" date="2007" name="Science">
        <title>Sea anemone genome reveals ancestral eumetazoan gene repertoire and genomic organization.</title>
        <authorList>
            <person name="Putnam N.H."/>
            <person name="Srivastava M."/>
            <person name="Hellsten U."/>
            <person name="Dirks B."/>
            <person name="Chapman J."/>
            <person name="Salamov A."/>
            <person name="Terry A."/>
            <person name="Shapiro H."/>
            <person name="Lindquist E."/>
            <person name="Kapitonov V.V."/>
            <person name="Jurka J."/>
            <person name="Genikhovich G."/>
            <person name="Grigoriev I.V."/>
            <person name="Lucas S.M."/>
            <person name="Steele R.E."/>
            <person name="Finnerty J.R."/>
            <person name="Technau U."/>
            <person name="Martindale M.Q."/>
            <person name="Rokhsar D.S."/>
        </authorList>
    </citation>
    <scope>NUCLEOTIDE SEQUENCE [LARGE SCALE GENOMIC DNA]</scope>
    <source>
        <strain evidence="4">CH2 X CH6</strain>
    </source>
</reference>
<keyword evidence="4" id="KW-1185">Reference proteome</keyword>
<evidence type="ECO:0000256" key="2">
    <source>
        <dbReference type="PROSITE-ProRule" id="PRU00504"/>
    </source>
</evidence>
<dbReference type="EMBL" id="DS469675">
    <property type="protein sequence ID" value="EDO36226.1"/>
    <property type="molecule type" value="Genomic_DNA"/>
</dbReference>
<dbReference type="InParanoid" id="A7SJ78"/>
<dbReference type="PhylomeDB" id="A7SJ78"/>
<dbReference type="GO" id="GO:0043161">
    <property type="term" value="P:proteasome-mediated ubiquitin-dependent protein catabolic process"/>
    <property type="evidence" value="ECO:0000318"/>
    <property type="project" value="GO_Central"/>
</dbReference>
<dbReference type="eggNOG" id="KOG2177">
    <property type="taxonomic scope" value="Eukaryota"/>
</dbReference>
<dbReference type="GO" id="GO:0061630">
    <property type="term" value="F:ubiquitin protein ligase activity"/>
    <property type="evidence" value="ECO:0000318"/>
    <property type="project" value="GO_Central"/>
</dbReference>
<dbReference type="InterPro" id="IPR001258">
    <property type="entry name" value="NHL_repeat"/>
</dbReference>
<dbReference type="OMA" id="GMTDFCL"/>
<dbReference type="Gene3D" id="2.120.10.30">
    <property type="entry name" value="TolB, C-terminal domain"/>
    <property type="match status" value="2"/>
</dbReference>
<feature type="repeat" description="NHL" evidence="2">
    <location>
        <begin position="446"/>
        <end position="485"/>
    </location>
</feature>
<organism evidence="3 4">
    <name type="scientific">Nematostella vectensis</name>
    <name type="common">Starlet sea anemone</name>
    <dbReference type="NCBI Taxonomy" id="45351"/>
    <lineage>
        <taxon>Eukaryota</taxon>
        <taxon>Metazoa</taxon>
        <taxon>Cnidaria</taxon>
        <taxon>Anthozoa</taxon>
        <taxon>Hexacorallia</taxon>
        <taxon>Actiniaria</taxon>
        <taxon>Edwardsiidae</taxon>
        <taxon>Nematostella</taxon>
    </lineage>
</organism>
<dbReference type="InterPro" id="IPR011042">
    <property type="entry name" value="6-blade_b-propeller_TolB-like"/>
</dbReference>
<dbReference type="AlphaFoldDB" id="A7SJ78"/>
<dbReference type="Pfam" id="PF01436">
    <property type="entry name" value="NHL"/>
    <property type="match status" value="1"/>
</dbReference>
<dbReference type="InterPro" id="IPR050952">
    <property type="entry name" value="TRIM-NHL_E3_ligases"/>
</dbReference>
<evidence type="ECO:0000256" key="1">
    <source>
        <dbReference type="ARBA" id="ARBA00022737"/>
    </source>
</evidence>
<dbReference type="CDD" id="cd05819">
    <property type="entry name" value="NHL"/>
    <property type="match status" value="1"/>
</dbReference>
<keyword evidence="1" id="KW-0677">Repeat</keyword>
<dbReference type="Proteomes" id="UP000001593">
    <property type="component" value="Unassembled WGS sequence"/>
</dbReference>
<proteinExistence type="predicted"/>
<dbReference type="PANTHER" id="PTHR24104:SF51">
    <property type="entry name" value="SMP-30_GLUCONOLACTONASE_LRE-LIKE REGION DOMAIN-CONTAINING PROTEIN"/>
    <property type="match status" value="1"/>
</dbReference>
<dbReference type="GO" id="GO:0000209">
    <property type="term" value="P:protein polyubiquitination"/>
    <property type="evidence" value="ECO:0000318"/>
    <property type="project" value="GO_Central"/>
</dbReference>
<gene>
    <name evidence="3" type="ORF">NEMVEDRAFT_v1g245614</name>
</gene>
<name>A7SJ78_NEMVE</name>
<dbReference type="FunFam" id="2.120.10.30:FF:000331">
    <property type="entry name" value="Predicted protein"/>
    <property type="match status" value="1"/>
</dbReference>
<dbReference type="SUPFAM" id="SSF101898">
    <property type="entry name" value="NHL repeat"/>
    <property type="match status" value="1"/>
</dbReference>
<sequence length="485" mass="54016">MPERNLQPWLKLAFKLLVSTEWEKVSDCVEDGDETYRWIKEQIYVALKKIESDYFQKPISAAALNMHDRLKMLKGSHPNEQSFSEAVFWLKNFRGKSVLTDSSQPAEHRVIGAKLALLEIALVHFDDLNKAGSYFCQVIESMYDTPDIEAAIDEKSNPELAARVKVVYDGAKEYADSMHLVIGDWIEMEFTPDSLPKEKPPPYQPPSVWAFGDFGKEDGLVYYPYKVQIDVEGNFLVMDENVAGEGTVQRLQLFNPKGKFMKVLLMRGDGKVGGMTDFCLDNNGNIVVCDDADSARIRAFDYDGNETLSINVSADEQSSDAPHHIVCVYVDAGGLIYAADSGASCVCIYHPDGKLKARFGKHGDGEGEFKGFSSLCVDDGKIYVVDGQTSRTQIFDADGNYMSSFGSNVAPAHLMIHNGQAYAVNHDNHEVEVYSMDGEKQTKTEGGFGEGLEQFWFPSSAAAMKDGSIAISERENHRVKVFKFQ</sequence>
<protein>
    <submittedName>
        <fullName evidence="3">Uncharacterized protein</fullName>
    </submittedName>
</protein>
<accession>A7SJ78</accession>
<dbReference type="HOGENOM" id="CLU_562983_0_0_1"/>
<evidence type="ECO:0000313" key="3">
    <source>
        <dbReference type="EMBL" id="EDO36226.1"/>
    </source>
</evidence>
<dbReference type="PANTHER" id="PTHR24104">
    <property type="entry name" value="E3 UBIQUITIN-PROTEIN LIGASE NHLRC1-RELATED"/>
    <property type="match status" value="1"/>
</dbReference>
<dbReference type="PROSITE" id="PS51125">
    <property type="entry name" value="NHL"/>
    <property type="match status" value="1"/>
</dbReference>
<evidence type="ECO:0000313" key="4">
    <source>
        <dbReference type="Proteomes" id="UP000001593"/>
    </source>
</evidence>
<dbReference type="FunFam" id="2.120.10.30:FF:000327">
    <property type="entry name" value="Predicted protein"/>
    <property type="match status" value="1"/>
</dbReference>